<organism evidence="2 3">
    <name type="scientific">Paenibacillus rigui</name>
    <dbReference type="NCBI Taxonomy" id="554312"/>
    <lineage>
        <taxon>Bacteria</taxon>
        <taxon>Bacillati</taxon>
        <taxon>Bacillota</taxon>
        <taxon>Bacilli</taxon>
        <taxon>Bacillales</taxon>
        <taxon>Paenibacillaceae</taxon>
        <taxon>Paenibacillus</taxon>
    </lineage>
</organism>
<name>A0A229ULD5_9BACL</name>
<comment type="caution">
    <text evidence="2">The sequence shown here is derived from an EMBL/GenBank/DDBJ whole genome shotgun (WGS) entry which is preliminary data.</text>
</comment>
<reference evidence="2 3" key="1">
    <citation type="submission" date="2017-07" db="EMBL/GenBank/DDBJ databases">
        <title>Genome sequencing and assembly of Paenibacillus rigui.</title>
        <authorList>
            <person name="Mayilraj S."/>
        </authorList>
    </citation>
    <scope>NUCLEOTIDE SEQUENCE [LARGE SCALE GENOMIC DNA]</scope>
    <source>
        <strain evidence="2 3">JCM 16352</strain>
    </source>
</reference>
<feature type="transmembrane region" description="Helical" evidence="1">
    <location>
        <begin position="83"/>
        <end position="104"/>
    </location>
</feature>
<dbReference type="EMBL" id="NMQW01000033">
    <property type="protein sequence ID" value="OXM84268.1"/>
    <property type="molecule type" value="Genomic_DNA"/>
</dbReference>
<sequence>MAGFLTKCVLDFFIAFGVVLGGTLLGGVAAVLMLEPPTTRMLLVAEQIKIWAIVAAIGGTIDPIKVIESNLVEGYISPAIKQIMFIVFAFIGAQMGTTLIHWICKGGTNS</sequence>
<dbReference type="Pfam" id="PF14034">
    <property type="entry name" value="Spore_YtrH"/>
    <property type="match status" value="1"/>
</dbReference>
<dbReference type="InterPro" id="IPR025689">
    <property type="entry name" value="Spore_YtrH"/>
</dbReference>
<evidence type="ECO:0000313" key="3">
    <source>
        <dbReference type="Proteomes" id="UP000215509"/>
    </source>
</evidence>
<protein>
    <submittedName>
        <fullName evidence="2">Sporulation protein</fullName>
    </submittedName>
</protein>
<keyword evidence="3" id="KW-1185">Reference proteome</keyword>
<keyword evidence="1" id="KW-1133">Transmembrane helix</keyword>
<dbReference type="OrthoDB" id="2381692at2"/>
<accession>A0A229ULD5</accession>
<dbReference type="Proteomes" id="UP000215509">
    <property type="component" value="Unassembled WGS sequence"/>
</dbReference>
<evidence type="ECO:0000313" key="2">
    <source>
        <dbReference type="EMBL" id="OXM84268.1"/>
    </source>
</evidence>
<evidence type="ECO:0000256" key="1">
    <source>
        <dbReference type="SAM" id="Phobius"/>
    </source>
</evidence>
<proteinExistence type="predicted"/>
<keyword evidence="1" id="KW-0812">Transmembrane</keyword>
<gene>
    <name evidence="2" type="ORF">CF651_21020</name>
</gene>
<keyword evidence="1" id="KW-0472">Membrane</keyword>
<dbReference type="RefSeq" id="WP_094016840.1">
    <property type="nucleotide sequence ID" value="NZ_NMQW01000033.1"/>
</dbReference>
<feature type="transmembrane region" description="Helical" evidence="1">
    <location>
        <begin position="12"/>
        <end position="34"/>
    </location>
</feature>
<dbReference type="AlphaFoldDB" id="A0A229ULD5"/>